<dbReference type="GO" id="GO:0008236">
    <property type="term" value="F:serine-type peptidase activity"/>
    <property type="evidence" value="ECO:0007669"/>
    <property type="project" value="UniProtKB-KW"/>
</dbReference>
<dbReference type="EMBL" id="RNRV01000029">
    <property type="protein sequence ID" value="MHO05763.1"/>
    <property type="molecule type" value="Genomic_DNA"/>
</dbReference>
<organism evidence="5">
    <name type="scientific">Escherichia coli</name>
    <dbReference type="NCBI Taxonomy" id="562"/>
    <lineage>
        <taxon>Bacteria</taxon>
        <taxon>Pseudomonadati</taxon>
        <taxon>Pseudomonadota</taxon>
        <taxon>Gammaproteobacteria</taxon>
        <taxon>Enterobacterales</taxon>
        <taxon>Enterobacteriaceae</taxon>
        <taxon>Escherichia</taxon>
    </lineage>
</organism>
<keyword evidence="4" id="KW-0720">Serine protease</keyword>
<dbReference type="GO" id="GO:0006508">
    <property type="term" value="P:proteolysis"/>
    <property type="evidence" value="ECO:0007669"/>
    <property type="project" value="UniProtKB-KW"/>
</dbReference>
<dbReference type="Pfam" id="PF03575">
    <property type="entry name" value="Peptidase_S51"/>
    <property type="match status" value="1"/>
</dbReference>
<dbReference type="InterPro" id="IPR005320">
    <property type="entry name" value="Peptidase_S51"/>
</dbReference>
<dbReference type="Gene3D" id="3.40.50.880">
    <property type="match status" value="1"/>
</dbReference>
<keyword evidence="2" id="KW-0645">Protease</keyword>
<gene>
    <name evidence="5" type="ORF">D9F05_15490</name>
</gene>
<evidence type="ECO:0000256" key="1">
    <source>
        <dbReference type="ARBA" id="ARBA00006534"/>
    </source>
</evidence>
<comment type="similarity">
    <text evidence="1">Belongs to the peptidase S51 family.</text>
</comment>
<sequence length="217" mass="24119">MKNISTYHKDENVKRLFMASSFADTKDIFMQFTQGEAKGKTVTFIPTASIHEQINFYVDAARKSFIEMGVKIDNLEISTAMPNEILDKLEKNDYIYISGGNTFFLLQELQRTGADKIISRQIEAGKLYIGESAGAIVLAPDIDYIKTMDDISAAPGLTSLSSLALVSFYPLPHHTNFPFKETVESIIATMSDKITLCPFSNTQVIIVSEDKVDILGI</sequence>
<dbReference type="InterPro" id="IPR029062">
    <property type="entry name" value="Class_I_gatase-like"/>
</dbReference>
<proteinExistence type="inferred from homology"/>
<dbReference type="PANTHER" id="PTHR20842:SF0">
    <property type="entry name" value="ALPHA-ASPARTYL DIPEPTIDASE"/>
    <property type="match status" value="1"/>
</dbReference>
<accession>A0A3L0YFE3</accession>
<dbReference type="AlphaFoldDB" id="A0A3L0YFE3"/>
<name>A0A3L0YFE3_ECOLX</name>
<dbReference type="PANTHER" id="PTHR20842">
    <property type="entry name" value="PROTEASE S51 ALPHA-ASPARTYL DIPEPTIDASE"/>
    <property type="match status" value="1"/>
</dbReference>
<evidence type="ECO:0000313" key="5">
    <source>
        <dbReference type="EMBL" id="MHO05763.1"/>
    </source>
</evidence>
<keyword evidence="3" id="KW-0378">Hydrolase</keyword>
<dbReference type="SUPFAM" id="SSF52317">
    <property type="entry name" value="Class I glutamine amidotransferase-like"/>
    <property type="match status" value="1"/>
</dbReference>
<protein>
    <submittedName>
        <fullName evidence="5">Peptidase S51</fullName>
    </submittedName>
</protein>
<evidence type="ECO:0000256" key="3">
    <source>
        <dbReference type="ARBA" id="ARBA00022801"/>
    </source>
</evidence>
<reference evidence="5" key="1">
    <citation type="submission" date="2018-10" db="EMBL/GenBank/DDBJ databases">
        <authorList>
            <consortium name="NARMS: The National Antimicrobial Resistance Monitoring System"/>
        </authorList>
    </citation>
    <scope>NUCLEOTIDE SEQUENCE [LARGE SCALE GENOMIC DNA]</scope>
    <source>
        <strain evidence="5">CVM N17EC0388</strain>
    </source>
</reference>
<evidence type="ECO:0000256" key="4">
    <source>
        <dbReference type="ARBA" id="ARBA00022825"/>
    </source>
</evidence>
<evidence type="ECO:0000256" key="2">
    <source>
        <dbReference type="ARBA" id="ARBA00022670"/>
    </source>
</evidence>
<comment type="caution">
    <text evidence="5">The sequence shown here is derived from an EMBL/GenBank/DDBJ whole genome shotgun (WGS) entry which is preliminary data.</text>
</comment>